<feature type="chain" id="PRO_5045221241" evidence="2">
    <location>
        <begin position="36"/>
        <end position="330"/>
    </location>
</feature>
<feature type="signal peptide" evidence="2">
    <location>
        <begin position="1"/>
        <end position="35"/>
    </location>
</feature>
<name>A0ABW2BSV9_9PSEU</name>
<feature type="compositionally biased region" description="Basic and acidic residues" evidence="1">
    <location>
        <begin position="307"/>
        <end position="330"/>
    </location>
</feature>
<feature type="region of interest" description="Disordered" evidence="1">
    <location>
        <begin position="299"/>
        <end position="330"/>
    </location>
</feature>
<gene>
    <name evidence="3" type="ORF">ACFQGD_00455</name>
</gene>
<keyword evidence="4" id="KW-1185">Reference proteome</keyword>
<sequence>MVRHRAPRPRRRLVSTAAAMAAVLLIPLVPVSASAEDTASDTLTINWATWLPAYIGPFDPASSDECLSGKDNCAKKTIHEMSKRVDSLIENCDHNAVFSLAYLRITQGYEWIRDTTDDDGSPHYEDKAWMNYVVETFARAYIWAFDEWRAGNPDVPLAWQIAFDAAAAREATGNGDLLVGINAHINRDLAFVMAASGLTRQDGTSGKPDYDKVNELLRVLTQPLAAELAARFDPDMDDGEESIADPASFQLIVGWRERAWRNAEDLASAATSEERELIAARIEEDAAAEGVLLLESNSYAPPLTTTKPRDDYCAEHKYDPPPKEYPFKVK</sequence>
<dbReference type="PROSITE" id="PS51318">
    <property type="entry name" value="TAT"/>
    <property type="match status" value="1"/>
</dbReference>
<dbReference type="InterPro" id="IPR046037">
    <property type="entry name" value="DUF5995"/>
</dbReference>
<organism evidence="3 4">
    <name type="scientific">Haloechinothrix salitolerans</name>
    <dbReference type="NCBI Taxonomy" id="926830"/>
    <lineage>
        <taxon>Bacteria</taxon>
        <taxon>Bacillati</taxon>
        <taxon>Actinomycetota</taxon>
        <taxon>Actinomycetes</taxon>
        <taxon>Pseudonocardiales</taxon>
        <taxon>Pseudonocardiaceae</taxon>
        <taxon>Haloechinothrix</taxon>
    </lineage>
</organism>
<keyword evidence="2" id="KW-0732">Signal</keyword>
<proteinExistence type="predicted"/>
<dbReference type="Proteomes" id="UP001596337">
    <property type="component" value="Unassembled WGS sequence"/>
</dbReference>
<reference evidence="4" key="1">
    <citation type="journal article" date="2019" name="Int. J. Syst. Evol. Microbiol.">
        <title>The Global Catalogue of Microorganisms (GCM) 10K type strain sequencing project: providing services to taxonomists for standard genome sequencing and annotation.</title>
        <authorList>
            <consortium name="The Broad Institute Genomics Platform"/>
            <consortium name="The Broad Institute Genome Sequencing Center for Infectious Disease"/>
            <person name="Wu L."/>
            <person name="Ma J."/>
        </authorList>
    </citation>
    <scope>NUCLEOTIDE SEQUENCE [LARGE SCALE GENOMIC DNA]</scope>
    <source>
        <strain evidence="4">KCTC 32255</strain>
    </source>
</reference>
<protein>
    <submittedName>
        <fullName evidence="3">DUF5995 family protein</fullName>
    </submittedName>
</protein>
<accession>A0ABW2BSV9</accession>
<evidence type="ECO:0000313" key="4">
    <source>
        <dbReference type="Proteomes" id="UP001596337"/>
    </source>
</evidence>
<evidence type="ECO:0000256" key="2">
    <source>
        <dbReference type="SAM" id="SignalP"/>
    </source>
</evidence>
<comment type="caution">
    <text evidence="3">The sequence shown here is derived from an EMBL/GenBank/DDBJ whole genome shotgun (WGS) entry which is preliminary data.</text>
</comment>
<dbReference type="EMBL" id="JBHSXX010000001">
    <property type="protein sequence ID" value="MFC6865610.1"/>
    <property type="molecule type" value="Genomic_DNA"/>
</dbReference>
<dbReference type="RefSeq" id="WP_345392018.1">
    <property type="nucleotide sequence ID" value="NZ_BAABLA010000007.1"/>
</dbReference>
<dbReference type="Pfam" id="PF19458">
    <property type="entry name" value="DUF5995"/>
    <property type="match status" value="1"/>
</dbReference>
<evidence type="ECO:0000313" key="3">
    <source>
        <dbReference type="EMBL" id="MFC6865610.1"/>
    </source>
</evidence>
<evidence type="ECO:0000256" key="1">
    <source>
        <dbReference type="SAM" id="MobiDB-lite"/>
    </source>
</evidence>
<dbReference type="InterPro" id="IPR006311">
    <property type="entry name" value="TAT_signal"/>
</dbReference>